<reference evidence="2" key="1">
    <citation type="submission" date="2023-10" db="EMBL/GenBank/DDBJ databases">
        <authorList>
            <person name="Chen Y."/>
            <person name="Shah S."/>
            <person name="Dougan E. K."/>
            <person name="Thang M."/>
            <person name="Chan C."/>
        </authorList>
    </citation>
    <scope>NUCLEOTIDE SEQUENCE [LARGE SCALE GENOMIC DNA]</scope>
</reference>
<evidence type="ECO:0000313" key="2">
    <source>
        <dbReference type="EMBL" id="CAK0840735.1"/>
    </source>
</evidence>
<dbReference type="Proteomes" id="UP001189429">
    <property type="component" value="Unassembled WGS sequence"/>
</dbReference>
<organism evidence="2 3">
    <name type="scientific">Prorocentrum cordatum</name>
    <dbReference type="NCBI Taxonomy" id="2364126"/>
    <lineage>
        <taxon>Eukaryota</taxon>
        <taxon>Sar</taxon>
        <taxon>Alveolata</taxon>
        <taxon>Dinophyceae</taxon>
        <taxon>Prorocentrales</taxon>
        <taxon>Prorocentraceae</taxon>
        <taxon>Prorocentrum</taxon>
    </lineage>
</organism>
<sequence length="546" mass="61038">MPPRAKPKAKPKAKAHAEPGPDGGGGGGAQAIDLLSPEERACNAQVHDRVTQAKRAIIDNPVFFNIMDACALDIHAGDDANTVGQIQPFNSQEFERAMKATGNYTCGFNLMGVDPHFSATPGIPLKPAAIDHLVQHYFSQPDFVPVIVQIAIPKGADPAALGKSGQLKSFTPEEMRMAIYLAIKRDIDNKDDDELHWRAVNQRENIAHDFASMRRSSLQRLYEVIMFKGKHEANAGVTLTVEKMAELYKEKVKMAESSESVSTTFITQAIRVHKSVLVHPDLRKFLLECDDRDGAKNPFDSVAKIEAINQKIKGVSDMKWVFHSLYDSWKCGYLGDSISERALKGQSPGMNGKGIAELALFRKQAKDILLEKLSPYCNPDAFQKLSEVLAAHESYRNQCGFPSSRLDGTWRATWKDSAIKSFRLLEETVYGTEYDQYMKRSIVFRKSASSMIEEAPFPEEFEEIEALWKQETGQAISDKKDDEDQEPEMDLGAVKHTTTAEEINIVSRTNATISINIMDESTSAKIAKHKRDIFERVRTLVQLQRT</sequence>
<evidence type="ECO:0000256" key="1">
    <source>
        <dbReference type="SAM" id="MobiDB-lite"/>
    </source>
</evidence>
<evidence type="ECO:0008006" key="4">
    <source>
        <dbReference type="Google" id="ProtNLM"/>
    </source>
</evidence>
<comment type="caution">
    <text evidence="2">The sequence shown here is derived from an EMBL/GenBank/DDBJ whole genome shotgun (WGS) entry which is preliminary data.</text>
</comment>
<feature type="compositionally biased region" description="Basic residues" evidence="1">
    <location>
        <begin position="1"/>
        <end position="14"/>
    </location>
</feature>
<feature type="region of interest" description="Disordered" evidence="1">
    <location>
        <begin position="1"/>
        <end position="31"/>
    </location>
</feature>
<evidence type="ECO:0000313" key="3">
    <source>
        <dbReference type="Proteomes" id="UP001189429"/>
    </source>
</evidence>
<dbReference type="EMBL" id="CAUYUJ010014396">
    <property type="protein sequence ID" value="CAK0840735.1"/>
    <property type="molecule type" value="Genomic_DNA"/>
</dbReference>
<gene>
    <name evidence="2" type="ORF">PCOR1329_LOCUS36097</name>
</gene>
<proteinExistence type="predicted"/>
<accession>A0ABN9T6N2</accession>
<protein>
    <recommendedName>
        <fullName evidence="4">RNA-directed RNA polymerase</fullName>
    </recommendedName>
</protein>
<name>A0ABN9T6N2_9DINO</name>
<keyword evidence="3" id="KW-1185">Reference proteome</keyword>